<reference evidence="1 2" key="1">
    <citation type="journal article" date="2018" name="Sci. Rep.">
        <title>Comparative genomics provides insights into the lifestyle and reveals functional heterogeneity of dark septate endophytic fungi.</title>
        <authorList>
            <person name="Knapp D.G."/>
            <person name="Nemeth J.B."/>
            <person name="Barry K."/>
            <person name="Hainaut M."/>
            <person name="Henrissat B."/>
            <person name="Johnson J."/>
            <person name="Kuo A."/>
            <person name="Lim J.H.P."/>
            <person name="Lipzen A."/>
            <person name="Nolan M."/>
            <person name="Ohm R.A."/>
            <person name="Tamas L."/>
            <person name="Grigoriev I.V."/>
            <person name="Spatafora J.W."/>
            <person name="Nagy L.G."/>
            <person name="Kovacs G.M."/>
        </authorList>
    </citation>
    <scope>NUCLEOTIDE SEQUENCE [LARGE SCALE GENOMIC DNA]</scope>
    <source>
        <strain evidence="1 2">DSE2036</strain>
    </source>
</reference>
<sequence>MCCPRIPTPFTKTCRLHRAAKRKQPPDGLVMLDHTSHPFLHRPKRPSLLRVVQVPSLITMLIMIIRTTAQAQSRRCHRHELGPPAEQSSLEVLASLCARPEMKRQSNAAGVDGPPWRVSIWALWHGRLANWKSLTGCLRLQR</sequence>
<protein>
    <submittedName>
        <fullName evidence="1">Uncharacterized protein</fullName>
    </submittedName>
</protein>
<keyword evidence="2" id="KW-1185">Reference proteome</keyword>
<evidence type="ECO:0000313" key="1">
    <source>
        <dbReference type="EMBL" id="PVI03692.1"/>
    </source>
</evidence>
<evidence type="ECO:0000313" key="2">
    <source>
        <dbReference type="Proteomes" id="UP000244855"/>
    </source>
</evidence>
<dbReference type="EMBL" id="KZ805328">
    <property type="protein sequence ID" value="PVI03692.1"/>
    <property type="molecule type" value="Genomic_DNA"/>
</dbReference>
<name>A0A2V1E0M2_9PLEO</name>
<organism evidence="1 2">
    <name type="scientific">Periconia macrospinosa</name>
    <dbReference type="NCBI Taxonomy" id="97972"/>
    <lineage>
        <taxon>Eukaryota</taxon>
        <taxon>Fungi</taxon>
        <taxon>Dikarya</taxon>
        <taxon>Ascomycota</taxon>
        <taxon>Pezizomycotina</taxon>
        <taxon>Dothideomycetes</taxon>
        <taxon>Pleosporomycetidae</taxon>
        <taxon>Pleosporales</taxon>
        <taxon>Massarineae</taxon>
        <taxon>Periconiaceae</taxon>
        <taxon>Periconia</taxon>
    </lineage>
</organism>
<proteinExistence type="predicted"/>
<dbReference type="AlphaFoldDB" id="A0A2V1E0M2"/>
<dbReference type="Proteomes" id="UP000244855">
    <property type="component" value="Unassembled WGS sequence"/>
</dbReference>
<accession>A0A2V1E0M2</accession>
<gene>
    <name evidence="1" type="ORF">DM02DRAFT_224590</name>
</gene>